<keyword evidence="4" id="KW-1185">Reference proteome</keyword>
<dbReference type="RefSeq" id="WP_150030846.1">
    <property type="nucleotide sequence ID" value="NZ_VWSH01000001.1"/>
</dbReference>
<evidence type="ECO:0000256" key="1">
    <source>
        <dbReference type="ARBA" id="ARBA00022729"/>
    </source>
</evidence>
<sequence length="1688" mass="188101">MRKIISRNISLLILFFFAGLFIQNVHAQYSNSWINFDNTYYKLKITKEGIYRITQAQLAANNMSAVTGSQFALYRDGQQLPIYVSTNGTLGVNDYIEFYGTKVDGIIDTALYSGPFFQPDIESTVISVKDTISYFLTYDASTHFRYSLINNAIPGVPPPAASFCWTTVYPSNLSKYSFDPGQSYYSGGFYSSDFDLGEGWAYFGSTSGNLVLNTPNVYASGPASEVSFNFAEASVGQSLNKHITLNGNALFDTSFVSNFQLVKKVKSFVSSGLSGSNNLTFSDNSTFYVFLGKIKYPRTYDFSGNFSTQASFQIPSSDRYIEISGFSTGGQSPRLYDRTNNKIYIGTESGGLLKFYLDISIMPRDVFLTNVASISDNLDLKSVPFKNYALTANQGNYIILSHKDYINASPDYVNQYKQYRNGSDGGSFQSVVVDVTELYDQFAYGHDQHPLSIRNFINFANNVWTVKPEYLFIIGRGSDYVTTQVSAVNYPSIPTWGNPGSDNLFSSFNNDQTPLLATGRLSAWSNQEIGNYLSKVKDYETAIKPGLPKPTVEHDLWKKRGLHIAGSSDLNLQEQQLLPALNNCKGIIEDTLVGATVTTIKKTTTDPVENVDNPVVDSLISNGVSFISFYGHGSTAGFDYNLNSPDVYHSSPKFPVFGAYACEVAYIFSNSSIKTISEQYITSVNGGAIAMIAADNTGFTGTLPNYMTGLYRSMAYKSYGKRMGMQYRDNIAYLQTLGNDVFMDIHTQCQLYQGDPGLLTYNPDKTDFAIEESGVNTIPANVTTAIDSFDLKVVLYNLGKATEDSVWVRLRHTLPGNNNVLFQDSIRVTNLFNTDTITFKVPLNETTDIGLNNYAIKIDSKEQYDELSEDNNEVIYQLYIYSESIIPVYPKEFAIMHQQDITLKASTLNAFAPIRNYKLEIDTTENFNSFLKQSTTITSMGGVIKWKPNLVYKDSTVYYWRAAPDSLVNGVNNWNYSSFVYLANGSDGWNQSHYFQYLKDEPYTGLALVPQTRKFKYDGIINTLKVSAKVISPLLNDYQNMDQSLNDVRFGGVGCGYTGSVQIAVIDSVSGQLMANYPLPGQPGIGQGSFVGQGSQGSIYCSAPVPRYVFEYLTSDSASRNRARLFIESIPAGDYILIKNLIYDGPPGAIWDQQTADKWQADTATYGAGNSLYHAIKNLGFDMIDQFTFKRAFAFFRKKGDNSYPVTQEISNGGTDKIEFTATFRSNTDSGNVTSKIVGPAKEWQALKWKTSATDNAPQYDSSFVDVIGLDTISNETLLYRGSSTDTSLAFINAAIYPNLKLVWHNSDSFARSAPYLDYWRVLYSPVPEAALNAAAHFVHNDTTGEGQKSKFEIAIENLTPYPMDSMLVQYKLIDASGIKHDLDTPRRYKPLSGNDTLIVTLNYDISNYHGKDFLLVEANPDNDQPEQYHPNNLGYLSQYVVADKQNPLLDVTFDGIHILDKDIVSAKPFIRVLLRDENKFLPLDDSSLLKVQLLYPDQSTPVEIPIDGNTCKFIPATNVNGTKNEARIEYRPNLTEDGVYQLVVTGKDRIGNVAGNTSLAYKINFTVENTPSITNVLNYPNPFSTATQFVFTLTGSEVPSQFKIQVLSVTGKVVREIKKAELGNLHVGRNITDYRWDGKDEYGQMLGNGVYLYRVITSIRGEDVEHRANATVDKFFKNGYGKLYIMR</sequence>
<dbReference type="Gene3D" id="3.40.50.1460">
    <property type="match status" value="1"/>
</dbReference>
<dbReference type="InterPro" id="IPR001769">
    <property type="entry name" value="Gingipain"/>
</dbReference>
<organism evidence="3 4">
    <name type="scientific">Taibaiella lutea</name>
    <dbReference type="NCBI Taxonomy" id="2608001"/>
    <lineage>
        <taxon>Bacteria</taxon>
        <taxon>Pseudomonadati</taxon>
        <taxon>Bacteroidota</taxon>
        <taxon>Chitinophagia</taxon>
        <taxon>Chitinophagales</taxon>
        <taxon>Chitinophagaceae</taxon>
        <taxon>Taibaiella</taxon>
    </lineage>
</organism>
<dbReference type="Gene3D" id="2.60.40.10">
    <property type="entry name" value="Immunoglobulins"/>
    <property type="match status" value="1"/>
</dbReference>
<dbReference type="Pfam" id="PF01364">
    <property type="entry name" value="Peptidase_C25"/>
    <property type="match status" value="1"/>
</dbReference>
<dbReference type="InterPro" id="IPR013783">
    <property type="entry name" value="Ig-like_fold"/>
</dbReference>
<evidence type="ECO:0000313" key="3">
    <source>
        <dbReference type="EMBL" id="KAA5536273.1"/>
    </source>
</evidence>
<keyword evidence="1" id="KW-0732">Signal</keyword>
<protein>
    <recommendedName>
        <fullName evidence="2">Gingipain domain-containing protein</fullName>
    </recommendedName>
</protein>
<dbReference type="SUPFAM" id="SSF52129">
    <property type="entry name" value="Caspase-like"/>
    <property type="match status" value="1"/>
</dbReference>
<accession>A0A5M6CMJ7</accession>
<dbReference type="InterPro" id="IPR029031">
    <property type="entry name" value="Gingipain_N_sf"/>
</dbReference>
<dbReference type="Gene3D" id="3.40.50.10390">
    <property type="entry name" value="Gingipain r, domain 1"/>
    <property type="match status" value="1"/>
</dbReference>
<feature type="domain" description="Gingipain" evidence="2">
    <location>
        <begin position="397"/>
        <end position="757"/>
    </location>
</feature>
<dbReference type="GO" id="GO:0008234">
    <property type="term" value="F:cysteine-type peptidase activity"/>
    <property type="evidence" value="ECO:0007669"/>
    <property type="project" value="InterPro"/>
</dbReference>
<reference evidence="3 4" key="1">
    <citation type="submission" date="2019-09" db="EMBL/GenBank/DDBJ databases">
        <title>Genome sequence and assembly of Taibaiella sp.</title>
        <authorList>
            <person name="Chhetri G."/>
        </authorList>
    </citation>
    <scope>NUCLEOTIDE SEQUENCE [LARGE SCALE GENOMIC DNA]</scope>
    <source>
        <strain evidence="3 4">KVB11</strain>
    </source>
</reference>
<comment type="caution">
    <text evidence="3">The sequence shown here is derived from an EMBL/GenBank/DDBJ whole genome shotgun (WGS) entry which is preliminary data.</text>
</comment>
<evidence type="ECO:0000259" key="2">
    <source>
        <dbReference type="Pfam" id="PF01364"/>
    </source>
</evidence>
<dbReference type="GO" id="GO:0006508">
    <property type="term" value="P:proteolysis"/>
    <property type="evidence" value="ECO:0007669"/>
    <property type="project" value="InterPro"/>
</dbReference>
<dbReference type="EMBL" id="VWSH01000001">
    <property type="protein sequence ID" value="KAA5536273.1"/>
    <property type="molecule type" value="Genomic_DNA"/>
</dbReference>
<proteinExistence type="predicted"/>
<dbReference type="Proteomes" id="UP000323632">
    <property type="component" value="Unassembled WGS sequence"/>
</dbReference>
<evidence type="ECO:0000313" key="4">
    <source>
        <dbReference type="Proteomes" id="UP000323632"/>
    </source>
</evidence>
<dbReference type="InterPro" id="IPR029030">
    <property type="entry name" value="Caspase-like_dom_sf"/>
</dbReference>
<dbReference type="Gene3D" id="2.60.40.4070">
    <property type="match status" value="1"/>
</dbReference>
<name>A0A5M6CMJ7_9BACT</name>
<gene>
    <name evidence="3" type="ORF">F0919_00990</name>
</gene>